<proteinExistence type="inferred from homology"/>
<evidence type="ECO:0000259" key="5">
    <source>
        <dbReference type="Pfam" id="PF00370"/>
    </source>
</evidence>
<dbReference type="Proteomes" id="UP001300502">
    <property type="component" value="Unassembled WGS sequence"/>
</dbReference>
<feature type="domain" description="Carbohydrate kinase FGGY N-terminal" evidence="5">
    <location>
        <begin position="132"/>
        <end position="271"/>
    </location>
</feature>
<keyword evidence="8" id="KW-1185">Reference proteome</keyword>
<dbReference type="Gene3D" id="3.30.420.40">
    <property type="match status" value="2"/>
</dbReference>
<evidence type="ECO:0000313" key="7">
    <source>
        <dbReference type="EMBL" id="KAK4527752.1"/>
    </source>
</evidence>
<dbReference type="InterPro" id="IPR043129">
    <property type="entry name" value="ATPase_NBD"/>
</dbReference>
<dbReference type="Pfam" id="PF02782">
    <property type="entry name" value="FGGY_C"/>
    <property type="match status" value="1"/>
</dbReference>
<gene>
    <name evidence="7" type="ORF">GAYE_SCF43G5680</name>
</gene>
<dbReference type="InterPro" id="IPR018484">
    <property type="entry name" value="FGGY_N"/>
</dbReference>
<keyword evidence="4" id="KW-0067">ATP-binding</keyword>
<dbReference type="GO" id="GO:0005997">
    <property type="term" value="P:xylulose metabolic process"/>
    <property type="evidence" value="ECO:0007669"/>
    <property type="project" value="TreeGrafter"/>
</dbReference>
<dbReference type="EC" id="2.7.1.17" evidence="4"/>
<dbReference type="GO" id="GO:0005524">
    <property type="term" value="F:ATP binding"/>
    <property type="evidence" value="ECO:0007669"/>
    <property type="project" value="UniProtKB-KW"/>
</dbReference>
<dbReference type="Pfam" id="PF00370">
    <property type="entry name" value="FGGY_N"/>
    <property type="match status" value="1"/>
</dbReference>
<comment type="catalytic activity">
    <reaction evidence="4">
        <text>D-xylulose + ATP = D-xylulose 5-phosphate + ADP + H(+)</text>
        <dbReference type="Rhea" id="RHEA:10964"/>
        <dbReference type="ChEBI" id="CHEBI:15378"/>
        <dbReference type="ChEBI" id="CHEBI:17140"/>
        <dbReference type="ChEBI" id="CHEBI:30616"/>
        <dbReference type="ChEBI" id="CHEBI:57737"/>
        <dbReference type="ChEBI" id="CHEBI:456216"/>
        <dbReference type="EC" id="2.7.1.17"/>
    </reaction>
</comment>
<keyword evidence="4" id="KW-0859">Xylose metabolism</keyword>
<keyword evidence="2 4" id="KW-0808">Transferase</keyword>
<sequence>MSATRDAGYALGFDLSTQSLSVIVLNSVCEVVLEYSLNFDRDLPNYQTKGGAHAGQNGRFTSPALMFVEALEKVFEYLKEKIPLDQIRCISGSAQQHGSIYWKQGAREILHNLNPKSSLVQQLQSAFSRKDCPIWMDASTGKQCNYLENVLGGAENVAEMTGSRIYARYTAAQIRKIYEEEPQIYENTEHISLISSGMASLLLGDYAPEDVADAAGTGLFQLQSDPPKWWELAIQETAPQLKHKLVSEPVYSYLPLGKIHAYFAERFGLDKEHCWILPWSGDNPNSAAGLLLQAERDLAVSLGTSDTAFAITKQIKPRIEAHVYRSPMEPLEFIPLVCYSNGSLTREAIKDMDSAEPRTWELFTDSLRQTPPGNNGILGFYYRVAEILPRADPCNPTFFNMDMQLVQNVDYHTKVRAIVEGRCLAIKIHMDRFQVKYDRVWATGGASENEEILQILADVLQAPVHRVLYHNSASLGAAYRAWHGKDYADNRFTLQNFHDFIKSRQQLSSKTVPSNRKLVWYPNPQASQVYSKMFPIYEALEKRFEAH</sequence>
<evidence type="ECO:0000313" key="8">
    <source>
        <dbReference type="Proteomes" id="UP001300502"/>
    </source>
</evidence>
<dbReference type="EMBL" id="JANCYU010000055">
    <property type="protein sequence ID" value="KAK4527752.1"/>
    <property type="molecule type" value="Genomic_DNA"/>
</dbReference>
<feature type="domain" description="Carbohydrate kinase FGGY C-terminal" evidence="6">
    <location>
        <begin position="298"/>
        <end position="482"/>
    </location>
</feature>
<dbReference type="GO" id="GO:0004856">
    <property type="term" value="F:D-xylulokinase activity"/>
    <property type="evidence" value="ECO:0007669"/>
    <property type="project" value="UniProtKB-UniRule"/>
</dbReference>
<protein>
    <recommendedName>
        <fullName evidence="4">Xylulose kinase</fullName>
        <ecNumber evidence="4">2.7.1.17</ecNumber>
    </recommendedName>
</protein>
<dbReference type="GO" id="GO:0005829">
    <property type="term" value="C:cytosol"/>
    <property type="evidence" value="ECO:0007669"/>
    <property type="project" value="TreeGrafter"/>
</dbReference>
<comment type="similarity">
    <text evidence="1 4">Belongs to the FGGY kinase family.</text>
</comment>
<keyword evidence="3 4" id="KW-0418">Kinase</keyword>
<dbReference type="SUPFAM" id="SSF53067">
    <property type="entry name" value="Actin-like ATPase domain"/>
    <property type="match status" value="2"/>
</dbReference>
<dbReference type="InterPro" id="IPR042024">
    <property type="entry name" value="D-XK_euk"/>
</dbReference>
<dbReference type="AlphaFoldDB" id="A0AAV9IK16"/>
<keyword evidence="4" id="KW-0119">Carbohydrate metabolism</keyword>
<evidence type="ECO:0000259" key="6">
    <source>
        <dbReference type="Pfam" id="PF02782"/>
    </source>
</evidence>
<organism evidence="7 8">
    <name type="scientific">Galdieria yellowstonensis</name>
    <dbReference type="NCBI Taxonomy" id="3028027"/>
    <lineage>
        <taxon>Eukaryota</taxon>
        <taxon>Rhodophyta</taxon>
        <taxon>Bangiophyceae</taxon>
        <taxon>Galdieriales</taxon>
        <taxon>Galdieriaceae</taxon>
        <taxon>Galdieria</taxon>
    </lineage>
</organism>
<evidence type="ECO:0000256" key="1">
    <source>
        <dbReference type="ARBA" id="ARBA00009156"/>
    </source>
</evidence>
<dbReference type="CDD" id="cd07776">
    <property type="entry name" value="ASKHA_NBD_FGGY_SpXK-like"/>
    <property type="match status" value="1"/>
</dbReference>
<dbReference type="PANTHER" id="PTHR10196">
    <property type="entry name" value="SUGAR KINASE"/>
    <property type="match status" value="1"/>
</dbReference>
<reference evidence="7 8" key="1">
    <citation type="submission" date="2022-07" db="EMBL/GenBank/DDBJ databases">
        <title>Genome-wide signatures of adaptation to extreme environments.</title>
        <authorList>
            <person name="Cho C.H."/>
            <person name="Yoon H.S."/>
        </authorList>
    </citation>
    <scope>NUCLEOTIDE SEQUENCE [LARGE SCALE GENOMIC DNA]</scope>
    <source>
        <strain evidence="7 8">108.79 E11</strain>
    </source>
</reference>
<name>A0AAV9IK16_9RHOD</name>
<dbReference type="InterPro" id="IPR018485">
    <property type="entry name" value="FGGY_C"/>
</dbReference>
<evidence type="ECO:0000256" key="2">
    <source>
        <dbReference type="ARBA" id="ARBA00022679"/>
    </source>
</evidence>
<accession>A0AAV9IK16</accession>
<evidence type="ECO:0000256" key="3">
    <source>
        <dbReference type="ARBA" id="ARBA00022777"/>
    </source>
</evidence>
<evidence type="ECO:0000256" key="4">
    <source>
        <dbReference type="RuleBase" id="RU367058"/>
    </source>
</evidence>
<comment type="caution">
    <text evidence="7">The sequence shown here is derived from an EMBL/GenBank/DDBJ whole genome shotgun (WGS) entry which is preliminary data.</text>
</comment>
<dbReference type="PANTHER" id="PTHR10196:SF57">
    <property type="entry name" value="XYLULOSE KINASE"/>
    <property type="match status" value="1"/>
</dbReference>
<keyword evidence="4" id="KW-0547">Nucleotide-binding</keyword>
<dbReference type="GO" id="GO:0042732">
    <property type="term" value="P:D-xylose metabolic process"/>
    <property type="evidence" value="ECO:0007669"/>
    <property type="project" value="UniProtKB-UniRule"/>
</dbReference>